<protein>
    <submittedName>
        <fullName evidence="1">Metal-dependent hydrolase, beta-lactamase superfamily II</fullName>
    </submittedName>
</protein>
<evidence type="ECO:0000313" key="1">
    <source>
        <dbReference type="EMBL" id="SOC31082.1"/>
    </source>
</evidence>
<dbReference type="Gene3D" id="3.60.15.10">
    <property type="entry name" value="Ribonuclease Z/Hydroxyacylglutathione hydrolase-like"/>
    <property type="match status" value="1"/>
</dbReference>
<proteinExistence type="predicted"/>
<evidence type="ECO:0000313" key="2">
    <source>
        <dbReference type="Proteomes" id="UP000219068"/>
    </source>
</evidence>
<dbReference type="SUPFAM" id="SSF56281">
    <property type="entry name" value="Metallo-hydrolase/oxidoreductase"/>
    <property type="match status" value="1"/>
</dbReference>
<gene>
    <name evidence="1" type="ORF">SAMN05428964_1135</name>
</gene>
<dbReference type="Proteomes" id="UP000219068">
    <property type="component" value="Unassembled WGS sequence"/>
</dbReference>
<dbReference type="AlphaFoldDB" id="A0A285U279"/>
<dbReference type="EMBL" id="OBMM01000013">
    <property type="protein sequence ID" value="SOC31082.1"/>
    <property type="molecule type" value="Genomic_DNA"/>
</dbReference>
<name>A0A285U279_9PROT</name>
<dbReference type="GO" id="GO:0016787">
    <property type="term" value="F:hydrolase activity"/>
    <property type="evidence" value="ECO:0007669"/>
    <property type="project" value="UniProtKB-KW"/>
</dbReference>
<accession>A0A285U279</accession>
<keyword evidence="1" id="KW-0378">Hydrolase</keyword>
<sequence>MFNEPKVLFWPVGTGDSTSIVVEDGVVMQVDIRDLQSAGDADEDHAAIVDILAENLPKVGGKPYLSAFALTHPDKDHVLGFADLLDRVMIGEIWFTPRVFKEHNADLCEDAVAFKSEAERRVQETIRKDGAVDAGDRVRLIGYDRLLEEDDFRGYPKSCFTSPGDLITEINGNDYSNQFSAFIHAPFYEEVDGDRNNTSLCMQVVLGDDPSQGGVLLFGDIAYPRLRKIIDQTKEAGNDDFLKWKAFLAPHHCSKSAMYQKADGEDVLKSDVLDDLGDFQVGQGIVVASCEKIPSRNQPGDNPPHAKAKARYQELANGGFLCTHEDGEAGEPIEFNLSDGELIPVGSNQILDDASGLKIAAAVDEARGSDTPPSEQVGYGA</sequence>
<dbReference type="InterPro" id="IPR036866">
    <property type="entry name" value="RibonucZ/Hydroxyglut_hydro"/>
</dbReference>
<organism evidence="1 2">
    <name type="scientific">Thalassospira xiamenensis</name>
    <dbReference type="NCBI Taxonomy" id="220697"/>
    <lineage>
        <taxon>Bacteria</taxon>
        <taxon>Pseudomonadati</taxon>
        <taxon>Pseudomonadota</taxon>
        <taxon>Alphaproteobacteria</taxon>
        <taxon>Rhodospirillales</taxon>
        <taxon>Thalassospiraceae</taxon>
        <taxon>Thalassospira</taxon>
    </lineage>
</organism>
<reference evidence="1 2" key="1">
    <citation type="submission" date="2017-08" db="EMBL/GenBank/DDBJ databases">
        <authorList>
            <person name="de Groot N.N."/>
        </authorList>
    </citation>
    <scope>NUCLEOTIDE SEQUENCE [LARGE SCALE GENOMIC DNA]</scope>
    <source>
        <strain evidence="1 2">USBA 78</strain>
    </source>
</reference>
<dbReference type="RefSeq" id="WP_097053792.1">
    <property type="nucleotide sequence ID" value="NZ_OBMM01000013.1"/>
</dbReference>